<gene>
    <name evidence="1" type="ORF">SDC9_54637</name>
</gene>
<proteinExistence type="predicted"/>
<comment type="caution">
    <text evidence="1">The sequence shown here is derived from an EMBL/GenBank/DDBJ whole genome shotgun (WGS) entry which is preliminary data.</text>
</comment>
<evidence type="ECO:0000313" key="1">
    <source>
        <dbReference type="EMBL" id="MPM08325.1"/>
    </source>
</evidence>
<sequence>MRVDLHLQGTVLHRLFLPPEVVLLKEGPDHMVVEVVEDVPVLLRAFSLKVSVGNLGELVHHIGKELAFLPVGSVGKVESQKQSHHRKSDGVVHECGGEGVELHLVHAQAVFPPVLVRFGLEELHILLRIGEGEGGVCKQEFS</sequence>
<name>A0A644WWM5_9ZZZZ</name>
<accession>A0A644WWM5</accession>
<dbReference type="AlphaFoldDB" id="A0A644WWM5"/>
<reference evidence="1" key="1">
    <citation type="submission" date="2019-08" db="EMBL/GenBank/DDBJ databases">
        <authorList>
            <person name="Kucharzyk K."/>
            <person name="Murdoch R.W."/>
            <person name="Higgins S."/>
            <person name="Loffler F."/>
        </authorList>
    </citation>
    <scope>NUCLEOTIDE SEQUENCE</scope>
</reference>
<organism evidence="1">
    <name type="scientific">bioreactor metagenome</name>
    <dbReference type="NCBI Taxonomy" id="1076179"/>
    <lineage>
        <taxon>unclassified sequences</taxon>
        <taxon>metagenomes</taxon>
        <taxon>ecological metagenomes</taxon>
    </lineage>
</organism>
<protein>
    <submittedName>
        <fullName evidence="1">Uncharacterized protein</fullName>
    </submittedName>
</protein>
<dbReference type="EMBL" id="VSSQ01001437">
    <property type="protein sequence ID" value="MPM08325.1"/>
    <property type="molecule type" value="Genomic_DNA"/>
</dbReference>